<dbReference type="GO" id="GO:0004616">
    <property type="term" value="F:phosphogluconate dehydrogenase (decarboxylating) activity"/>
    <property type="evidence" value="ECO:0007669"/>
    <property type="project" value="UniProtKB-EC"/>
</dbReference>
<feature type="binding site" description="in other chain" evidence="14">
    <location>
        <position position="195"/>
    </location>
    <ligand>
        <name>substrate</name>
        <note>ligand shared between dimeric partners</note>
    </ligand>
</feature>
<dbReference type="NCBIfam" id="NF006765">
    <property type="entry name" value="PRK09287.1"/>
    <property type="match status" value="1"/>
</dbReference>
<feature type="binding site" description="in other chain" evidence="14">
    <location>
        <position position="290"/>
    </location>
    <ligand>
        <name>substrate</name>
        <note>ligand shared between dimeric partners</note>
    </ligand>
</feature>
<feature type="binding site" evidence="14">
    <location>
        <position position="454"/>
    </location>
    <ligand>
        <name>substrate</name>
        <note>ligand shared between dimeric partners</note>
    </ligand>
</feature>
<feature type="binding site" evidence="15">
    <location>
        <position position="106"/>
    </location>
    <ligand>
        <name>NADP(+)</name>
        <dbReference type="ChEBI" id="CHEBI:58349"/>
    </ligand>
</feature>
<dbReference type="NCBIfam" id="TIGR00873">
    <property type="entry name" value="gnd"/>
    <property type="match status" value="1"/>
</dbReference>
<evidence type="ECO:0000313" key="19">
    <source>
        <dbReference type="Proteomes" id="UP000307790"/>
    </source>
</evidence>
<dbReference type="Pfam" id="PF03446">
    <property type="entry name" value="NAD_binding_2"/>
    <property type="match status" value="1"/>
</dbReference>
<comment type="function">
    <text evidence="1 12">Catalyzes the oxidative decarboxylation of 6-phosphogluconate to ribulose 5-phosphate and CO(2), with concomitant reduction of NADP to NADPH.</text>
</comment>
<evidence type="ECO:0000256" key="13">
    <source>
        <dbReference type="PIRSR" id="PIRSR000109-1"/>
    </source>
</evidence>
<organism evidence="18 19">
    <name type="scientific">Thalassotalea litorea</name>
    <dbReference type="NCBI Taxonomy" id="2020715"/>
    <lineage>
        <taxon>Bacteria</taxon>
        <taxon>Pseudomonadati</taxon>
        <taxon>Pseudomonadota</taxon>
        <taxon>Gammaproteobacteria</taxon>
        <taxon>Alteromonadales</taxon>
        <taxon>Colwelliaceae</taxon>
        <taxon>Thalassotalea</taxon>
    </lineage>
</organism>
<comment type="catalytic activity">
    <reaction evidence="11 12 16">
        <text>6-phospho-D-gluconate + NADP(+) = D-ribulose 5-phosphate + CO2 + NADPH</text>
        <dbReference type="Rhea" id="RHEA:10116"/>
        <dbReference type="ChEBI" id="CHEBI:16526"/>
        <dbReference type="ChEBI" id="CHEBI:57783"/>
        <dbReference type="ChEBI" id="CHEBI:58121"/>
        <dbReference type="ChEBI" id="CHEBI:58349"/>
        <dbReference type="ChEBI" id="CHEBI:58759"/>
        <dbReference type="EC" id="1.1.1.44"/>
    </reaction>
</comment>
<dbReference type="Gene3D" id="1.20.5.320">
    <property type="entry name" value="6-Phosphogluconate Dehydrogenase, domain 3"/>
    <property type="match status" value="1"/>
</dbReference>
<evidence type="ECO:0000256" key="3">
    <source>
        <dbReference type="ARBA" id="ARBA00008419"/>
    </source>
</evidence>
<keyword evidence="8 12" id="KW-0560">Oxidoreductase</keyword>
<dbReference type="Pfam" id="PF00393">
    <property type="entry name" value="6PGD"/>
    <property type="match status" value="1"/>
</dbReference>
<evidence type="ECO:0000256" key="15">
    <source>
        <dbReference type="PIRSR" id="PIRSR000109-3"/>
    </source>
</evidence>
<evidence type="ECO:0000256" key="9">
    <source>
        <dbReference type="ARBA" id="ARBA00023064"/>
    </source>
</evidence>
<feature type="domain" description="6-phosphogluconate dehydrogenase C-terminal" evidence="17">
    <location>
        <begin position="183"/>
        <end position="472"/>
    </location>
</feature>
<dbReference type="UniPathway" id="UPA00115">
    <property type="reaction ID" value="UER00410"/>
</dbReference>
<feature type="binding site" evidence="15">
    <location>
        <begin position="13"/>
        <end position="18"/>
    </location>
    <ligand>
        <name>NADP(+)</name>
        <dbReference type="ChEBI" id="CHEBI:58349"/>
    </ligand>
</feature>
<dbReference type="GO" id="GO:0019521">
    <property type="term" value="P:D-gluconate metabolic process"/>
    <property type="evidence" value="ECO:0007669"/>
    <property type="project" value="UniProtKB-KW"/>
</dbReference>
<dbReference type="GO" id="GO:0006098">
    <property type="term" value="P:pentose-phosphate shunt"/>
    <property type="evidence" value="ECO:0007669"/>
    <property type="project" value="UniProtKB-UniPathway"/>
</dbReference>
<evidence type="ECO:0000259" key="17">
    <source>
        <dbReference type="SMART" id="SM01350"/>
    </source>
</evidence>
<feature type="binding site" description="in other chain" evidence="14">
    <location>
        <begin position="190"/>
        <end position="191"/>
    </location>
    <ligand>
        <name>substrate</name>
        <note>ligand shared between dimeric partners</note>
    </ligand>
</feature>
<evidence type="ECO:0000256" key="11">
    <source>
        <dbReference type="ARBA" id="ARBA00048640"/>
    </source>
</evidence>
<dbReference type="PRINTS" id="PR00076">
    <property type="entry name" value="6PGDHDRGNASE"/>
</dbReference>
<dbReference type="InterPro" id="IPR006184">
    <property type="entry name" value="6PGdom_BS"/>
</dbReference>
<keyword evidence="19" id="KW-1185">Reference proteome</keyword>
<feature type="binding site" description="in other chain" evidence="14">
    <location>
        <position position="106"/>
    </location>
    <ligand>
        <name>substrate</name>
        <note>ligand shared between dimeric partners</note>
    </ligand>
</feature>
<comment type="subunit">
    <text evidence="4 12">Homodimer.</text>
</comment>
<protein>
    <recommendedName>
        <fullName evidence="6 12">6-phosphogluconate dehydrogenase, decarboxylating</fullName>
        <ecNumber evidence="5 12">1.1.1.44</ecNumber>
    </recommendedName>
</protein>
<dbReference type="InterPro" id="IPR013328">
    <property type="entry name" value="6PGD_dom2"/>
</dbReference>
<dbReference type="EC" id="1.1.1.44" evidence="5 12"/>
<evidence type="ECO:0000256" key="7">
    <source>
        <dbReference type="ARBA" id="ARBA00022857"/>
    </source>
</evidence>
<dbReference type="InterPro" id="IPR006115">
    <property type="entry name" value="6PGDH_NADP-bd"/>
</dbReference>
<dbReference type="RefSeq" id="WP_138319857.1">
    <property type="nucleotide sequence ID" value="NZ_VCBC01000008.1"/>
</dbReference>
<proteinExistence type="inferred from homology"/>
<evidence type="ECO:0000256" key="16">
    <source>
        <dbReference type="RuleBase" id="RU000485"/>
    </source>
</evidence>
<evidence type="ECO:0000256" key="2">
    <source>
        <dbReference type="ARBA" id="ARBA00004874"/>
    </source>
</evidence>
<accession>A0A5R9IMA5</accession>
<dbReference type="SUPFAM" id="SSF51735">
    <property type="entry name" value="NAD(P)-binding Rossmann-fold domains"/>
    <property type="match status" value="1"/>
</dbReference>
<feature type="binding site" evidence="14">
    <location>
        <position position="448"/>
    </location>
    <ligand>
        <name>substrate</name>
        <note>ligand shared between dimeric partners</note>
    </ligand>
</feature>
<dbReference type="InterPro" id="IPR008927">
    <property type="entry name" value="6-PGluconate_DH-like_C_sf"/>
</dbReference>
<keyword evidence="7 12" id="KW-0521">NADP</keyword>
<evidence type="ECO:0000256" key="14">
    <source>
        <dbReference type="PIRSR" id="PIRSR000109-2"/>
    </source>
</evidence>
<gene>
    <name evidence="18" type="primary">gnd</name>
    <name evidence="18" type="ORF">FE810_09720</name>
</gene>
<feature type="binding site" evidence="15">
    <location>
        <begin position="36"/>
        <end position="38"/>
    </location>
    <ligand>
        <name>NADP(+)</name>
        <dbReference type="ChEBI" id="CHEBI:58349"/>
    </ligand>
</feature>
<dbReference type="InterPro" id="IPR006114">
    <property type="entry name" value="6PGDH_C"/>
</dbReference>
<feature type="active site" description="Proton acceptor" evidence="13">
    <location>
        <position position="187"/>
    </location>
</feature>
<feature type="active site" description="Proton donor" evidence="13">
    <location>
        <position position="194"/>
    </location>
</feature>
<dbReference type="Proteomes" id="UP000307790">
    <property type="component" value="Unassembled WGS sequence"/>
</dbReference>
<comment type="pathway">
    <text evidence="2 12 16">Carbohydrate degradation; pentose phosphate pathway; D-ribulose 5-phosphate from D-glucose 6-phosphate (oxidative stage): step 3/3.</text>
</comment>
<dbReference type="FunFam" id="1.10.1040.10:FF:000002">
    <property type="entry name" value="6-phosphogluconate dehydrogenase, decarboxylating"/>
    <property type="match status" value="1"/>
</dbReference>
<dbReference type="OrthoDB" id="9804542at2"/>
<sequence length="485" mass="52949">MTLKQQSDIGVIGLAVMGENLILNMASKGFTVTAYNRTTQKVDRFVNDRAKDKTIRGAYSIEEFVNSLAAPRKIMLMVKAGSAVDATIEQLIPYLSEGDILIDGGNSQFEDSDRRTKYLEEKGFLYIGTGVSGGEEGALLGPSIMPGGSKAAWPQVKPIFQSIAAKVNGDVPCCDWVGNGGAGHFVKMVHNGIEYGDMQLICEAYILMRDVLGLSVDEMANVLADWKQTELSSYLIDITADIMAYKEDGKPLIDVILDTAGQKGTGKWTGVTALHLGTPLTLIGEAVFARCLSAQKEQRVIASGIIESVTEPFSGDKEAFIDALKDALLASKMVSYAQGYALMKQASEDFGWELDYGAIALMWRGGCIIRSVFLDDIKNAYDKNPEIDNLLLDDYFNQAIKAAQPGWRKVVSEATLAGISIPCLASALSYFDGYRCKDLPANLLQAQRDYFGAHTYERKDKPRGEFFHTNWTGRGGDTSSTTYDV</sequence>
<dbReference type="AlphaFoldDB" id="A0A5R9IMA5"/>
<dbReference type="EMBL" id="VCBC01000008">
    <property type="protein sequence ID" value="TLU65187.1"/>
    <property type="molecule type" value="Genomic_DNA"/>
</dbReference>
<dbReference type="PIRSF" id="PIRSF000109">
    <property type="entry name" value="6PGD"/>
    <property type="match status" value="1"/>
</dbReference>
<dbReference type="Gene3D" id="3.40.50.720">
    <property type="entry name" value="NAD(P)-binding Rossmann-like Domain"/>
    <property type="match status" value="1"/>
</dbReference>
<dbReference type="SUPFAM" id="SSF48179">
    <property type="entry name" value="6-phosphogluconate dehydrogenase C-terminal domain-like"/>
    <property type="match status" value="1"/>
</dbReference>
<dbReference type="PANTHER" id="PTHR11811">
    <property type="entry name" value="6-PHOSPHOGLUCONATE DEHYDROGENASE"/>
    <property type="match status" value="1"/>
</dbReference>
<evidence type="ECO:0000256" key="12">
    <source>
        <dbReference type="PIRNR" id="PIRNR000109"/>
    </source>
</evidence>
<feature type="binding site" description="in other chain" evidence="14">
    <location>
        <position position="263"/>
    </location>
    <ligand>
        <name>substrate</name>
        <note>ligand shared between dimeric partners</note>
    </ligand>
</feature>
<evidence type="ECO:0000256" key="8">
    <source>
        <dbReference type="ARBA" id="ARBA00023002"/>
    </source>
</evidence>
<comment type="similarity">
    <text evidence="3 12 16">Belongs to the 6-phosphogluconate dehydrogenase family.</text>
</comment>
<dbReference type="FunFam" id="1.20.5.320:FF:000002">
    <property type="entry name" value="6-phosphogluconate dehydrogenase, decarboxylating"/>
    <property type="match status" value="1"/>
</dbReference>
<dbReference type="GO" id="GO:0050661">
    <property type="term" value="F:NADP binding"/>
    <property type="evidence" value="ECO:0007669"/>
    <property type="project" value="InterPro"/>
</dbReference>
<keyword evidence="10 12" id="KW-0570">Pentose shunt</keyword>
<evidence type="ECO:0000256" key="1">
    <source>
        <dbReference type="ARBA" id="ARBA00002526"/>
    </source>
</evidence>
<evidence type="ECO:0000256" key="6">
    <source>
        <dbReference type="ARBA" id="ARBA00018193"/>
    </source>
</evidence>
<comment type="caution">
    <text evidence="18">The sequence shown here is derived from an EMBL/GenBank/DDBJ whole genome shotgun (WGS) entry which is preliminary data.</text>
</comment>
<name>A0A5R9IMA5_9GAMM</name>
<feature type="binding site" evidence="15">
    <location>
        <begin position="78"/>
        <end position="80"/>
    </location>
    <ligand>
        <name>NADP(+)</name>
        <dbReference type="ChEBI" id="CHEBI:58349"/>
    </ligand>
</feature>
<dbReference type="PROSITE" id="PS00461">
    <property type="entry name" value="6PGD"/>
    <property type="match status" value="1"/>
</dbReference>
<dbReference type="InterPro" id="IPR006113">
    <property type="entry name" value="6PGDH_Gnd/GntZ"/>
</dbReference>
<keyword evidence="9 16" id="KW-0311">Gluconate utilization</keyword>
<reference evidence="18 19" key="1">
    <citation type="submission" date="2019-05" db="EMBL/GenBank/DDBJ databases">
        <title>Genome sequences of Thalassotalea litorea 1K03283.</title>
        <authorList>
            <person name="Zhang D."/>
        </authorList>
    </citation>
    <scope>NUCLEOTIDE SEQUENCE [LARGE SCALE GENOMIC DNA]</scope>
    <source>
        <strain evidence="18 19">MCCC 1K03283</strain>
    </source>
</reference>
<evidence type="ECO:0000256" key="4">
    <source>
        <dbReference type="ARBA" id="ARBA00011738"/>
    </source>
</evidence>
<dbReference type="InterPro" id="IPR006183">
    <property type="entry name" value="Pgluconate_DH"/>
</dbReference>
<dbReference type="SMART" id="SM01350">
    <property type="entry name" value="6PGD"/>
    <property type="match status" value="1"/>
</dbReference>
<dbReference type="InterPro" id="IPR036291">
    <property type="entry name" value="NAD(P)-bd_dom_sf"/>
</dbReference>
<feature type="binding site" description="in other chain" evidence="14">
    <location>
        <begin position="132"/>
        <end position="134"/>
    </location>
    <ligand>
        <name>substrate</name>
        <note>ligand shared between dimeric partners</note>
    </ligand>
</feature>
<dbReference type="Gene3D" id="1.10.1040.10">
    <property type="entry name" value="N-(1-d-carboxylethyl)-l-norvaline Dehydrogenase, domain 2"/>
    <property type="match status" value="1"/>
</dbReference>
<evidence type="ECO:0000256" key="10">
    <source>
        <dbReference type="ARBA" id="ARBA00023126"/>
    </source>
</evidence>
<dbReference type="FunFam" id="3.40.50.720:FF:000007">
    <property type="entry name" value="6-phosphogluconate dehydrogenase, decarboxylating"/>
    <property type="match status" value="1"/>
</dbReference>
<evidence type="ECO:0000313" key="18">
    <source>
        <dbReference type="EMBL" id="TLU65187.1"/>
    </source>
</evidence>
<evidence type="ECO:0000256" key="5">
    <source>
        <dbReference type="ARBA" id="ARBA00013011"/>
    </source>
</evidence>